<name>A0A1S3JE20_LINAN</name>
<dbReference type="PANTHER" id="PTHR21255:SF65">
    <property type="entry name" value="TCTEX1 DOMAIN-CONTAINING PROTEIN 2"/>
    <property type="match status" value="1"/>
</dbReference>
<dbReference type="STRING" id="7574.A0A1S3JE20"/>
<evidence type="ECO:0000313" key="5">
    <source>
        <dbReference type="RefSeq" id="XP_013408135.1"/>
    </source>
</evidence>
<dbReference type="CDD" id="cd21451">
    <property type="entry name" value="DLC-like_TCTEX1D"/>
    <property type="match status" value="1"/>
</dbReference>
<accession>A0A1S3JE20</accession>
<evidence type="ECO:0000313" key="4">
    <source>
        <dbReference type="RefSeq" id="XP_013408134.1"/>
    </source>
</evidence>
<dbReference type="InterPro" id="IPR038586">
    <property type="entry name" value="Tctex-1-like_sf"/>
</dbReference>
<dbReference type="RefSeq" id="XP_013408135.1">
    <property type="nucleotide sequence ID" value="XM_013552681.1"/>
</dbReference>
<comment type="similarity">
    <text evidence="1">Belongs to the dynein light chain Tctex-type family.</text>
</comment>
<dbReference type="GO" id="GO:0007018">
    <property type="term" value="P:microtubule-based movement"/>
    <property type="evidence" value="ECO:0007669"/>
    <property type="project" value="TreeGrafter"/>
</dbReference>
<dbReference type="Gene3D" id="3.30.1140.40">
    <property type="entry name" value="Tctex-1"/>
    <property type="match status" value="1"/>
</dbReference>
<dbReference type="PANTHER" id="PTHR21255">
    <property type="entry name" value="T-COMPLEX-ASSOCIATED-TESTIS-EXPRESSED 1/ DYNEIN LIGHT CHAIN"/>
    <property type="match status" value="1"/>
</dbReference>
<keyword evidence="3" id="KW-1185">Reference proteome</keyword>
<organism evidence="3 4">
    <name type="scientific">Lingula anatina</name>
    <name type="common">Brachiopod</name>
    <name type="synonym">Lingula unguis</name>
    <dbReference type="NCBI Taxonomy" id="7574"/>
    <lineage>
        <taxon>Eukaryota</taxon>
        <taxon>Metazoa</taxon>
        <taxon>Spiralia</taxon>
        <taxon>Lophotrochozoa</taxon>
        <taxon>Brachiopoda</taxon>
        <taxon>Linguliformea</taxon>
        <taxon>Lingulata</taxon>
        <taxon>Lingulida</taxon>
        <taxon>Linguloidea</taxon>
        <taxon>Lingulidae</taxon>
        <taxon>Lingula</taxon>
    </lineage>
</organism>
<evidence type="ECO:0000256" key="2">
    <source>
        <dbReference type="SAM" id="MobiDB-lite"/>
    </source>
</evidence>
<dbReference type="Proteomes" id="UP000085678">
    <property type="component" value="Unplaced"/>
</dbReference>
<dbReference type="OrthoDB" id="10260741at2759"/>
<reference evidence="4 5" key="1">
    <citation type="submission" date="2025-04" db="UniProtKB">
        <authorList>
            <consortium name="RefSeq"/>
        </authorList>
    </citation>
    <scope>IDENTIFICATION</scope>
    <source>
        <tissue evidence="4 5">Gonads</tissue>
    </source>
</reference>
<gene>
    <name evidence="4 5" type="primary">LOC106172088</name>
</gene>
<dbReference type="RefSeq" id="XP_013408134.1">
    <property type="nucleotide sequence ID" value="XM_013552680.1"/>
</dbReference>
<sequence>MESLGTAMVTTLRKATDSGSSGYGSTERICEKEDSEPLKDAEPGFQAQTDNQHGSVPIVRLPSAGPKKKRRGTVCSMKSVAQMSVAAKRLAIVAKRASVSKQKVVFENTYRLEPNGSMRFRQGKVEEALSELLASSLKDVTYTTYTARNLSVDLSNQIKCRVKDMGFRRHKLVVDVFLGQNCGQGIEVASRCVWDPSVDNFATASYQNESIFATALVYGFYYE</sequence>
<evidence type="ECO:0000313" key="3">
    <source>
        <dbReference type="Proteomes" id="UP000085678"/>
    </source>
</evidence>
<dbReference type="GO" id="GO:0045505">
    <property type="term" value="F:dynein intermediate chain binding"/>
    <property type="evidence" value="ECO:0007669"/>
    <property type="project" value="TreeGrafter"/>
</dbReference>
<dbReference type="InterPro" id="IPR005334">
    <property type="entry name" value="Tctex-1-like"/>
</dbReference>
<dbReference type="KEGG" id="lak:106172088"/>
<dbReference type="GO" id="GO:0005737">
    <property type="term" value="C:cytoplasm"/>
    <property type="evidence" value="ECO:0007669"/>
    <property type="project" value="TreeGrafter"/>
</dbReference>
<dbReference type="GeneID" id="106172088"/>
<feature type="compositionally biased region" description="Basic and acidic residues" evidence="2">
    <location>
        <begin position="28"/>
        <end position="42"/>
    </location>
</feature>
<dbReference type="GO" id="GO:0005868">
    <property type="term" value="C:cytoplasmic dynein complex"/>
    <property type="evidence" value="ECO:0007669"/>
    <property type="project" value="TreeGrafter"/>
</dbReference>
<proteinExistence type="inferred from homology"/>
<dbReference type="Pfam" id="PF03645">
    <property type="entry name" value="Tctex-1"/>
    <property type="match status" value="1"/>
</dbReference>
<dbReference type="AlphaFoldDB" id="A0A1S3JE20"/>
<protein>
    <submittedName>
        <fullName evidence="4 5">Tctex1 domain-containing protein 2</fullName>
    </submittedName>
</protein>
<feature type="region of interest" description="Disordered" evidence="2">
    <location>
        <begin position="1"/>
        <end position="71"/>
    </location>
</feature>
<evidence type="ECO:0000256" key="1">
    <source>
        <dbReference type="ARBA" id="ARBA00005361"/>
    </source>
</evidence>